<gene>
    <name evidence="7" type="ORF">KI387_018625</name>
</gene>
<dbReference type="PANTHER" id="PTHR24349">
    <property type="entry name" value="SERINE/THREONINE-PROTEIN KINASE"/>
    <property type="match status" value="1"/>
</dbReference>
<keyword evidence="4" id="KW-0418">Kinase</keyword>
<dbReference type="SMART" id="SM00220">
    <property type="entry name" value="S_TKc"/>
    <property type="match status" value="1"/>
</dbReference>
<evidence type="ECO:0000259" key="6">
    <source>
        <dbReference type="PROSITE" id="PS50011"/>
    </source>
</evidence>
<keyword evidence="2" id="KW-0808">Transferase</keyword>
<keyword evidence="5" id="KW-0067">ATP-binding</keyword>
<comment type="caution">
    <text evidence="7">The sequence shown here is derived from an EMBL/GenBank/DDBJ whole genome shotgun (WGS) entry which is preliminary data.</text>
</comment>
<dbReference type="PROSITE" id="PS00108">
    <property type="entry name" value="PROTEIN_KINASE_ST"/>
    <property type="match status" value="1"/>
</dbReference>
<evidence type="ECO:0000256" key="1">
    <source>
        <dbReference type="ARBA" id="ARBA00022527"/>
    </source>
</evidence>
<dbReference type="SUPFAM" id="SSF56112">
    <property type="entry name" value="Protein kinase-like (PK-like)"/>
    <property type="match status" value="1"/>
</dbReference>
<dbReference type="Gene3D" id="1.10.510.10">
    <property type="entry name" value="Transferase(Phosphotransferase) domain 1"/>
    <property type="match status" value="1"/>
</dbReference>
<organism evidence="7 8">
    <name type="scientific">Taxus chinensis</name>
    <name type="common">Chinese yew</name>
    <name type="synonym">Taxus wallichiana var. chinensis</name>
    <dbReference type="NCBI Taxonomy" id="29808"/>
    <lineage>
        <taxon>Eukaryota</taxon>
        <taxon>Viridiplantae</taxon>
        <taxon>Streptophyta</taxon>
        <taxon>Embryophyta</taxon>
        <taxon>Tracheophyta</taxon>
        <taxon>Spermatophyta</taxon>
        <taxon>Pinopsida</taxon>
        <taxon>Pinidae</taxon>
        <taxon>Conifers II</taxon>
        <taxon>Cupressales</taxon>
        <taxon>Taxaceae</taxon>
        <taxon>Taxus</taxon>
    </lineage>
</organism>
<evidence type="ECO:0000256" key="4">
    <source>
        <dbReference type="ARBA" id="ARBA00022777"/>
    </source>
</evidence>
<dbReference type="PROSITE" id="PS50011">
    <property type="entry name" value="PROTEIN_KINASE_DOM"/>
    <property type="match status" value="1"/>
</dbReference>
<evidence type="ECO:0000313" key="8">
    <source>
        <dbReference type="Proteomes" id="UP000824469"/>
    </source>
</evidence>
<dbReference type="OMA" id="KSHIFEA"/>
<proteinExistence type="predicted"/>
<dbReference type="InterPro" id="IPR050205">
    <property type="entry name" value="CDPK_Ser/Thr_kinases"/>
</dbReference>
<keyword evidence="8" id="KW-1185">Reference proteome</keyword>
<dbReference type="Proteomes" id="UP000824469">
    <property type="component" value="Unassembled WGS sequence"/>
</dbReference>
<evidence type="ECO:0000256" key="2">
    <source>
        <dbReference type="ARBA" id="ARBA00022679"/>
    </source>
</evidence>
<evidence type="ECO:0000313" key="7">
    <source>
        <dbReference type="EMBL" id="KAH9316856.1"/>
    </source>
</evidence>
<dbReference type="Pfam" id="PF00069">
    <property type="entry name" value="Pkinase"/>
    <property type="match status" value="1"/>
</dbReference>
<dbReference type="GO" id="GO:0005524">
    <property type="term" value="F:ATP binding"/>
    <property type="evidence" value="ECO:0007669"/>
    <property type="project" value="UniProtKB-KW"/>
</dbReference>
<keyword evidence="3" id="KW-0547">Nucleotide-binding</keyword>
<dbReference type="InterPro" id="IPR008271">
    <property type="entry name" value="Ser/Thr_kinase_AS"/>
</dbReference>
<feature type="domain" description="Protein kinase" evidence="6">
    <location>
        <begin position="1"/>
        <end position="236"/>
    </location>
</feature>
<dbReference type="EMBL" id="JAHRHJ020000004">
    <property type="protein sequence ID" value="KAH9316856.1"/>
    <property type="molecule type" value="Genomic_DNA"/>
</dbReference>
<dbReference type="GO" id="GO:0004674">
    <property type="term" value="F:protein serine/threonine kinase activity"/>
    <property type="evidence" value="ECO:0007669"/>
    <property type="project" value="UniProtKB-KW"/>
</dbReference>
<sequence length="390" mass="43082">MAIHRRNGEQPLVSVMPEGFYGRSLFDSILGMEQSCRLQDRYELGDELGLGQFGKIRSCTDKLCEGGELFDQFHKHGRYSESDAAHLFTHLMKVVKYCHDNGVVHRDLKPENILLATKSHSSPIKLADFGLATYFKPGQSLHGTVGSPFYIAPEVLSGGYNQAADVWSAEHPWINSQMELSKHTPFRENRKEGIVSSSLRSLESETISSFRSLVDGNPKIEIQPSLRAQSSFSGFLLSNQVSQGSGSFAFNSCHKSNGSECSGATPTVLNFSFANVDDAFASEHSSYPPDNEMQNHCSQRESSFGNLFAAAVSSSIRSVSQYVMSVEERASETRKVESYAPRYLNSHRGNRTIGLGELEQLDLKVSDSIIRWASCTRLSSATSFQSSLVC</sequence>
<dbReference type="AlphaFoldDB" id="A0AA38G562"/>
<reference evidence="7 8" key="1">
    <citation type="journal article" date="2021" name="Nat. Plants">
        <title>The Taxus genome provides insights into paclitaxel biosynthesis.</title>
        <authorList>
            <person name="Xiong X."/>
            <person name="Gou J."/>
            <person name="Liao Q."/>
            <person name="Li Y."/>
            <person name="Zhou Q."/>
            <person name="Bi G."/>
            <person name="Li C."/>
            <person name="Du R."/>
            <person name="Wang X."/>
            <person name="Sun T."/>
            <person name="Guo L."/>
            <person name="Liang H."/>
            <person name="Lu P."/>
            <person name="Wu Y."/>
            <person name="Zhang Z."/>
            <person name="Ro D.K."/>
            <person name="Shang Y."/>
            <person name="Huang S."/>
            <person name="Yan J."/>
        </authorList>
    </citation>
    <scope>NUCLEOTIDE SEQUENCE [LARGE SCALE GENOMIC DNA]</scope>
    <source>
        <strain evidence="7">Ta-2019</strain>
    </source>
</reference>
<accession>A0AA38G562</accession>
<dbReference type="InterPro" id="IPR011009">
    <property type="entry name" value="Kinase-like_dom_sf"/>
</dbReference>
<name>A0AA38G562_TAXCH</name>
<protein>
    <recommendedName>
        <fullName evidence="6">Protein kinase domain-containing protein</fullName>
    </recommendedName>
</protein>
<evidence type="ECO:0000256" key="3">
    <source>
        <dbReference type="ARBA" id="ARBA00022741"/>
    </source>
</evidence>
<evidence type="ECO:0000256" key="5">
    <source>
        <dbReference type="ARBA" id="ARBA00022840"/>
    </source>
</evidence>
<keyword evidence="1" id="KW-0723">Serine/threonine-protein kinase</keyword>
<dbReference type="InterPro" id="IPR000719">
    <property type="entry name" value="Prot_kinase_dom"/>
</dbReference>